<proteinExistence type="predicted"/>
<name>A0AAN6VX39_9PEZI</name>
<gene>
    <name evidence="1" type="ORF">QBC36DRAFT_200237</name>
</gene>
<reference evidence="1" key="1">
    <citation type="journal article" date="2023" name="Mol. Phylogenet. Evol.">
        <title>Genome-scale phylogeny and comparative genomics of the fungal order Sordariales.</title>
        <authorList>
            <person name="Hensen N."/>
            <person name="Bonometti L."/>
            <person name="Westerberg I."/>
            <person name="Brannstrom I.O."/>
            <person name="Guillou S."/>
            <person name="Cros-Aarteil S."/>
            <person name="Calhoun S."/>
            <person name="Haridas S."/>
            <person name="Kuo A."/>
            <person name="Mondo S."/>
            <person name="Pangilinan J."/>
            <person name="Riley R."/>
            <person name="LaButti K."/>
            <person name="Andreopoulos B."/>
            <person name="Lipzen A."/>
            <person name="Chen C."/>
            <person name="Yan M."/>
            <person name="Daum C."/>
            <person name="Ng V."/>
            <person name="Clum A."/>
            <person name="Steindorff A."/>
            <person name="Ohm R.A."/>
            <person name="Martin F."/>
            <person name="Silar P."/>
            <person name="Natvig D.O."/>
            <person name="Lalanne C."/>
            <person name="Gautier V."/>
            <person name="Ament-Velasquez S.L."/>
            <person name="Kruys A."/>
            <person name="Hutchinson M.I."/>
            <person name="Powell A.J."/>
            <person name="Barry K."/>
            <person name="Miller A.N."/>
            <person name="Grigoriev I.V."/>
            <person name="Debuchy R."/>
            <person name="Gladieux P."/>
            <person name="Hiltunen Thoren M."/>
            <person name="Johannesson H."/>
        </authorList>
    </citation>
    <scope>NUCLEOTIDE SEQUENCE</scope>
    <source>
        <strain evidence="1">CBS 892.96</strain>
    </source>
</reference>
<dbReference type="EMBL" id="MU866668">
    <property type="protein sequence ID" value="KAK4171011.1"/>
    <property type="molecule type" value="Genomic_DNA"/>
</dbReference>
<sequence>LTERAGQCSVWRCNGREFAWCNMAANTQTEYANQRNIVADTNPGNQKNCIYDG</sequence>
<reference evidence="1" key="2">
    <citation type="submission" date="2023-05" db="EMBL/GenBank/DDBJ databases">
        <authorList>
            <consortium name="Lawrence Berkeley National Laboratory"/>
            <person name="Steindorff A."/>
            <person name="Hensen N."/>
            <person name="Bonometti L."/>
            <person name="Westerberg I."/>
            <person name="Brannstrom I.O."/>
            <person name="Guillou S."/>
            <person name="Cros-Aarteil S."/>
            <person name="Calhoun S."/>
            <person name="Haridas S."/>
            <person name="Kuo A."/>
            <person name="Mondo S."/>
            <person name="Pangilinan J."/>
            <person name="Riley R."/>
            <person name="Labutti K."/>
            <person name="Andreopoulos B."/>
            <person name="Lipzen A."/>
            <person name="Chen C."/>
            <person name="Yanf M."/>
            <person name="Daum C."/>
            <person name="Ng V."/>
            <person name="Clum A."/>
            <person name="Ohm R."/>
            <person name="Martin F."/>
            <person name="Silar P."/>
            <person name="Natvig D."/>
            <person name="Lalanne C."/>
            <person name="Gautier V."/>
            <person name="Ament-Velasquez S.L."/>
            <person name="Kruys A."/>
            <person name="Hutchinson M.I."/>
            <person name="Powell A.J."/>
            <person name="Barry K."/>
            <person name="Miller A.N."/>
            <person name="Grigoriev I.V."/>
            <person name="Debuchy R."/>
            <person name="Gladieux P."/>
            <person name="Thoren M.H."/>
            <person name="Johannesson H."/>
        </authorList>
    </citation>
    <scope>NUCLEOTIDE SEQUENCE</scope>
    <source>
        <strain evidence="1">CBS 892.96</strain>
    </source>
</reference>
<keyword evidence="2" id="KW-1185">Reference proteome</keyword>
<evidence type="ECO:0000313" key="2">
    <source>
        <dbReference type="Proteomes" id="UP001302321"/>
    </source>
</evidence>
<dbReference type="AlphaFoldDB" id="A0AAN6VX39"/>
<evidence type="ECO:0000313" key="1">
    <source>
        <dbReference type="EMBL" id="KAK4171011.1"/>
    </source>
</evidence>
<comment type="caution">
    <text evidence="1">The sequence shown here is derived from an EMBL/GenBank/DDBJ whole genome shotgun (WGS) entry which is preliminary data.</text>
</comment>
<protein>
    <submittedName>
        <fullName evidence="1">Uncharacterized protein</fullName>
    </submittedName>
</protein>
<dbReference type="Proteomes" id="UP001302321">
    <property type="component" value="Unassembled WGS sequence"/>
</dbReference>
<feature type="non-terminal residue" evidence="1">
    <location>
        <position position="1"/>
    </location>
</feature>
<organism evidence="1 2">
    <name type="scientific">Triangularia setosa</name>
    <dbReference type="NCBI Taxonomy" id="2587417"/>
    <lineage>
        <taxon>Eukaryota</taxon>
        <taxon>Fungi</taxon>
        <taxon>Dikarya</taxon>
        <taxon>Ascomycota</taxon>
        <taxon>Pezizomycotina</taxon>
        <taxon>Sordariomycetes</taxon>
        <taxon>Sordariomycetidae</taxon>
        <taxon>Sordariales</taxon>
        <taxon>Podosporaceae</taxon>
        <taxon>Triangularia</taxon>
    </lineage>
</organism>
<accession>A0AAN6VX39</accession>